<dbReference type="Proteomes" id="UP000250043">
    <property type="component" value="Unassembled WGS sequence"/>
</dbReference>
<name>A0A8E2ANQ8_9APHY</name>
<protein>
    <submittedName>
        <fullName evidence="1">Uncharacterized protein</fullName>
    </submittedName>
</protein>
<organism evidence="1 2">
    <name type="scientific">Obba rivulosa</name>
    <dbReference type="NCBI Taxonomy" id="1052685"/>
    <lineage>
        <taxon>Eukaryota</taxon>
        <taxon>Fungi</taxon>
        <taxon>Dikarya</taxon>
        <taxon>Basidiomycota</taxon>
        <taxon>Agaricomycotina</taxon>
        <taxon>Agaricomycetes</taxon>
        <taxon>Polyporales</taxon>
        <taxon>Gelatoporiaceae</taxon>
        <taxon>Obba</taxon>
    </lineage>
</organism>
<dbReference type="EMBL" id="KV722603">
    <property type="protein sequence ID" value="OCH85184.1"/>
    <property type="molecule type" value="Genomic_DNA"/>
</dbReference>
<evidence type="ECO:0000313" key="2">
    <source>
        <dbReference type="Proteomes" id="UP000250043"/>
    </source>
</evidence>
<dbReference type="AlphaFoldDB" id="A0A8E2ANQ8"/>
<proteinExistence type="predicted"/>
<accession>A0A8E2ANQ8</accession>
<keyword evidence="2" id="KW-1185">Reference proteome</keyword>
<sequence length="55" mass="6288">MTCCVSECSPQQEPLLSYDSHTLTYSAWALYVCRAFPACCVILRRDLRKNLQLSC</sequence>
<reference evidence="1 2" key="1">
    <citation type="submission" date="2016-07" db="EMBL/GenBank/DDBJ databases">
        <title>Draft genome of the white-rot fungus Obba rivulosa 3A-2.</title>
        <authorList>
            <consortium name="DOE Joint Genome Institute"/>
            <person name="Miettinen O."/>
            <person name="Riley R."/>
            <person name="Acob R."/>
            <person name="Barry K."/>
            <person name="Cullen D."/>
            <person name="De Vries R."/>
            <person name="Hainaut M."/>
            <person name="Hatakka A."/>
            <person name="Henrissat B."/>
            <person name="Hilden K."/>
            <person name="Kuo R."/>
            <person name="Labutti K."/>
            <person name="Lipzen A."/>
            <person name="Makela M.R."/>
            <person name="Sandor L."/>
            <person name="Spatafora J.W."/>
            <person name="Grigoriev I.V."/>
            <person name="Hibbett D.S."/>
        </authorList>
    </citation>
    <scope>NUCLEOTIDE SEQUENCE [LARGE SCALE GENOMIC DNA]</scope>
    <source>
        <strain evidence="1 2">3A-2</strain>
    </source>
</reference>
<gene>
    <name evidence="1" type="ORF">OBBRIDRAFT_798453</name>
</gene>
<evidence type="ECO:0000313" key="1">
    <source>
        <dbReference type="EMBL" id="OCH85184.1"/>
    </source>
</evidence>